<evidence type="ECO:0000313" key="3">
    <source>
        <dbReference type="Proteomes" id="UP000595140"/>
    </source>
</evidence>
<reference evidence="2 3" key="1">
    <citation type="submission" date="2018-04" db="EMBL/GenBank/DDBJ databases">
        <authorList>
            <person name="Vogel A."/>
        </authorList>
    </citation>
    <scope>NUCLEOTIDE SEQUENCE [LARGE SCALE GENOMIC DNA]</scope>
</reference>
<dbReference type="AlphaFoldDB" id="A0A484MK56"/>
<evidence type="ECO:0000313" key="2">
    <source>
        <dbReference type="EMBL" id="VFQ88867.1"/>
    </source>
</evidence>
<gene>
    <name evidence="2" type="ORF">CCAM_LOCUS30643</name>
</gene>
<organism evidence="2 3">
    <name type="scientific">Cuscuta campestris</name>
    <dbReference type="NCBI Taxonomy" id="132261"/>
    <lineage>
        <taxon>Eukaryota</taxon>
        <taxon>Viridiplantae</taxon>
        <taxon>Streptophyta</taxon>
        <taxon>Embryophyta</taxon>
        <taxon>Tracheophyta</taxon>
        <taxon>Spermatophyta</taxon>
        <taxon>Magnoliopsida</taxon>
        <taxon>eudicotyledons</taxon>
        <taxon>Gunneridae</taxon>
        <taxon>Pentapetalae</taxon>
        <taxon>asterids</taxon>
        <taxon>lamiids</taxon>
        <taxon>Solanales</taxon>
        <taxon>Convolvulaceae</taxon>
        <taxon>Cuscuteae</taxon>
        <taxon>Cuscuta</taxon>
        <taxon>Cuscuta subgen. Grammica</taxon>
        <taxon>Cuscuta sect. Cleistogrammica</taxon>
    </lineage>
</organism>
<sequence length="194" mass="20948">MIVLFSATFGNSDLNKTFKETKKRAGLSSRPAFDEKCGKEKGCIALPDQLFPLLSLQGQNVLLGGCDSKRDASGCDGWGTAMPRAFDSGDAKASLTAVQKRRRRRCRSSGGSGAEATAAAMQKRRRRRCRSGGGAEAAAMAVQKQRQRRCTRVDGSSGGGVCRGPGVEKMRGIKGKSTQYSFYLNLRTESKREL</sequence>
<dbReference type="Proteomes" id="UP000595140">
    <property type="component" value="Unassembled WGS sequence"/>
</dbReference>
<dbReference type="EMBL" id="OOIL02003702">
    <property type="protein sequence ID" value="VFQ88867.1"/>
    <property type="molecule type" value="Genomic_DNA"/>
</dbReference>
<proteinExistence type="predicted"/>
<evidence type="ECO:0000256" key="1">
    <source>
        <dbReference type="SAM" id="MobiDB-lite"/>
    </source>
</evidence>
<feature type="region of interest" description="Disordered" evidence="1">
    <location>
        <begin position="102"/>
        <end position="134"/>
    </location>
</feature>
<accession>A0A484MK56</accession>
<protein>
    <submittedName>
        <fullName evidence="2">Uncharacterized protein</fullName>
    </submittedName>
</protein>
<name>A0A484MK56_9ASTE</name>
<keyword evidence="3" id="KW-1185">Reference proteome</keyword>